<organism evidence="13 14">
    <name type="scientific">Sphingobacterium daejeonense</name>
    <dbReference type="NCBI Taxonomy" id="371142"/>
    <lineage>
        <taxon>Bacteria</taxon>
        <taxon>Pseudomonadati</taxon>
        <taxon>Bacteroidota</taxon>
        <taxon>Sphingobacteriia</taxon>
        <taxon>Sphingobacteriales</taxon>
        <taxon>Sphingobacteriaceae</taxon>
        <taxon>Sphingobacterium</taxon>
    </lineage>
</organism>
<proteinExistence type="inferred from homology"/>
<keyword evidence="7" id="KW-0653">Protein transport</keyword>
<dbReference type="PROSITE" id="PS52015">
    <property type="entry name" value="TONB_CTD"/>
    <property type="match status" value="1"/>
</dbReference>
<feature type="compositionally biased region" description="Low complexity" evidence="10">
    <location>
        <begin position="278"/>
        <end position="289"/>
    </location>
</feature>
<dbReference type="Pfam" id="PF03544">
    <property type="entry name" value="TonB_C"/>
    <property type="match status" value="1"/>
</dbReference>
<evidence type="ECO:0000259" key="12">
    <source>
        <dbReference type="PROSITE" id="PS52015"/>
    </source>
</evidence>
<dbReference type="RefSeq" id="WP_380895443.1">
    <property type="nucleotide sequence ID" value="NZ_JBHTKY010000008.1"/>
</dbReference>
<comment type="subcellular location">
    <subcellularLocation>
        <location evidence="1">Cell inner membrane</location>
        <topology evidence="1">Single-pass membrane protein</topology>
        <orientation evidence="1">Periplasmic side</orientation>
    </subcellularLocation>
</comment>
<evidence type="ECO:0000256" key="3">
    <source>
        <dbReference type="ARBA" id="ARBA00022448"/>
    </source>
</evidence>
<dbReference type="SUPFAM" id="SSF74653">
    <property type="entry name" value="TolA/TonB C-terminal domain"/>
    <property type="match status" value="1"/>
</dbReference>
<dbReference type="Proteomes" id="UP001597205">
    <property type="component" value="Unassembled WGS sequence"/>
</dbReference>
<feature type="domain" description="TonB C-terminal" evidence="12">
    <location>
        <begin position="359"/>
        <end position="451"/>
    </location>
</feature>
<dbReference type="PANTHER" id="PTHR33446:SF2">
    <property type="entry name" value="PROTEIN TONB"/>
    <property type="match status" value="1"/>
</dbReference>
<evidence type="ECO:0000256" key="2">
    <source>
        <dbReference type="ARBA" id="ARBA00006555"/>
    </source>
</evidence>
<accession>A0ABW3RKS6</accession>
<dbReference type="InterPro" id="IPR037682">
    <property type="entry name" value="TonB_C"/>
</dbReference>
<keyword evidence="5" id="KW-0997">Cell inner membrane</keyword>
<evidence type="ECO:0000256" key="8">
    <source>
        <dbReference type="ARBA" id="ARBA00022989"/>
    </source>
</evidence>
<evidence type="ECO:0000256" key="9">
    <source>
        <dbReference type="ARBA" id="ARBA00023136"/>
    </source>
</evidence>
<evidence type="ECO:0000256" key="4">
    <source>
        <dbReference type="ARBA" id="ARBA00022475"/>
    </source>
</evidence>
<feature type="transmembrane region" description="Helical" evidence="11">
    <location>
        <begin position="6"/>
        <end position="22"/>
    </location>
</feature>
<keyword evidence="14" id="KW-1185">Reference proteome</keyword>
<keyword evidence="4" id="KW-1003">Cell membrane</keyword>
<reference evidence="14" key="1">
    <citation type="journal article" date="2019" name="Int. J. Syst. Evol. Microbiol.">
        <title>The Global Catalogue of Microorganisms (GCM) 10K type strain sequencing project: providing services to taxonomists for standard genome sequencing and annotation.</title>
        <authorList>
            <consortium name="The Broad Institute Genomics Platform"/>
            <consortium name="The Broad Institute Genome Sequencing Center for Infectious Disease"/>
            <person name="Wu L."/>
            <person name="Ma J."/>
        </authorList>
    </citation>
    <scope>NUCLEOTIDE SEQUENCE [LARGE SCALE GENOMIC DNA]</scope>
    <source>
        <strain evidence="14">CCUG 52468</strain>
    </source>
</reference>
<keyword evidence="8 11" id="KW-1133">Transmembrane helix</keyword>
<feature type="transmembrane region" description="Helical" evidence="11">
    <location>
        <begin position="34"/>
        <end position="55"/>
    </location>
</feature>
<evidence type="ECO:0000313" key="13">
    <source>
        <dbReference type="EMBL" id="MFD1165421.1"/>
    </source>
</evidence>
<protein>
    <submittedName>
        <fullName evidence="13">TonB family protein</fullName>
    </submittedName>
</protein>
<dbReference type="PANTHER" id="PTHR33446">
    <property type="entry name" value="PROTEIN TONB-RELATED"/>
    <property type="match status" value="1"/>
</dbReference>
<comment type="similarity">
    <text evidence="2">Belongs to the TonB family.</text>
</comment>
<keyword evidence="3" id="KW-0813">Transport</keyword>
<comment type="caution">
    <text evidence="13">The sequence shown here is derived from an EMBL/GenBank/DDBJ whole genome shotgun (WGS) entry which is preliminary data.</text>
</comment>
<evidence type="ECO:0000256" key="11">
    <source>
        <dbReference type="SAM" id="Phobius"/>
    </source>
</evidence>
<feature type="transmembrane region" description="Helical" evidence="11">
    <location>
        <begin position="99"/>
        <end position="120"/>
    </location>
</feature>
<evidence type="ECO:0000313" key="14">
    <source>
        <dbReference type="Proteomes" id="UP001597205"/>
    </source>
</evidence>
<dbReference type="InterPro" id="IPR051045">
    <property type="entry name" value="TonB-dependent_transducer"/>
</dbReference>
<dbReference type="EMBL" id="JBHTKY010000008">
    <property type="protein sequence ID" value="MFD1165421.1"/>
    <property type="molecule type" value="Genomic_DNA"/>
</dbReference>
<feature type="transmembrane region" description="Helical" evidence="11">
    <location>
        <begin position="252"/>
        <end position="269"/>
    </location>
</feature>
<feature type="region of interest" description="Disordered" evidence="10">
    <location>
        <begin position="274"/>
        <end position="301"/>
    </location>
</feature>
<evidence type="ECO:0000256" key="7">
    <source>
        <dbReference type="ARBA" id="ARBA00022927"/>
    </source>
</evidence>
<keyword evidence="6 11" id="KW-0812">Transmembrane</keyword>
<name>A0ABW3RKS6_9SPHI</name>
<sequence>MNYLLISNLALALFFLIYRFGLKRLTFFNLNRWYLLSSIFIAYLIPLVLFIDFQVPEMMQVTLPVLDLSLNGKPHQELAPIAVNMVQEKNWILDNWVRLFYWIGVIVTLALIGYRILLLFSKQFSAKQQGSYSFFNSIKIGAEVKDESLIKAHEELHVKQGHSYDILFVELIRAFNWFNPVLFWIRDELKFQHECIVDNHFSEDKVAYAELLVAYAMNIHPHHLSHEFSNKSILKERIKMIFKDKSNSKHRLLYLLILPMAIMLLGLTINCKSPNKESSSSTADTIATTGPEAMTDSSVSKVEEIAAERVQEEKSSSSEPIEVSSKNIEEEKIVFPEPKSKVDDVMDFEKVELPAVYPGGLNQFRKTVAENVQYTQAAIDAGATGTVELSFIIDTEGKLQDIKIVKDVGYGIGQQSIKALKNTKEWRPAIHNGKRVAVRYMLPIRFNLSPL</sequence>
<evidence type="ECO:0000256" key="1">
    <source>
        <dbReference type="ARBA" id="ARBA00004383"/>
    </source>
</evidence>
<dbReference type="Gene3D" id="3.30.1150.10">
    <property type="match status" value="1"/>
</dbReference>
<dbReference type="NCBIfam" id="TIGR01352">
    <property type="entry name" value="tonB_Cterm"/>
    <property type="match status" value="1"/>
</dbReference>
<keyword evidence="9 11" id="KW-0472">Membrane</keyword>
<evidence type="ECO:0000256" key="6">
    <source>
        <dbReference type="ARBA" id="ARBA00022692"/>
    </source>
</evidence>
<dbReference type="InterPro" id="IPR006260">
    <property type="entry name" value="TonB/TolA_C"/>
</dbReference>
<evidence type="ECO:0000256" key="5">
    <source>
        <dbReference type="ARBA" id="ARBA00022519"/>
    </source>
</evidence>
<gene>
    <name evidence="13" type="ORF">ACFQ2C_07380</name>
</gene>
<evidence type="ECO:0000256" key="10">
    <source>
        <dbReference type="SAM" id="MobiDB-lite"/>
    </source>
</evidence>